<evidence type="ECO:0000259" key="2">
    <source>
        <dbReference type="Pfam" id="PF02517"/>
    </source>
</evidence>
<dbReference type="AlphaFoldDB" id="A0A2Y9B959"/>
<dbReference type="Proteomes" id="UP000251571">
    <property type="component" value="Unassembled WGS sequence"/>
</dbReference>
<feature type="transmembrane region" description="Helical" evidence="1">
    <location>
        <begin position="53"/>
        <end position="74"/>
    </location>
</feature>
<evidence type="ECO:0000256" key="1">
    <source>
        <dbReference type="SAM" id="Phobius"/>
    </source>
</evidence>
<dbReference type="PANTHER" id="PTHR35797:SF1">
    <property type="entry name" value="PROTEASE"/>
    <property type="match status" value="1"/>
</dbReference>
<dbReference type="EMBL" id="UETC01000022">
    <property type="protein sequence ID" value="SSA51547.1"/>
    <property type="molecule type" value="Genomic_DNA"/>
</dbReference>
<accession>A0A2Y9B959</accession>
<keyword evidence="1" id="KW-0472">Membrane</keyword>
<feature type="domain" description="CAAX prenyl protease 2/Lysostaphin resistance protein A-like" evidence="2">
    <location>
        <begin position="26"/>
        <end position="131"/>
    </location>
</feature>
<keyword evidence="1" id="KW-0812">Transmembrane</keyword>
<dbReference type="Pfam" id="PF02517">
    <property type="entry name" value="Rce1-like"/>
    <property type="match status" value="1"/>
</dbReference>
<keyword evidence="5" id="KW-1185">Reference proteome</keyword>
<keyword evidence="4" id="KW-0378">Hydrolase</keyword>
<dbReference type="InterPro" id="IPR003675">
    <property type="entry name" value="Rce1/LyrA-like_dom"/>
</dbReference>
<dbReference type="EMBL" id="QGDJ01000022">
    <property type="protein sequence ID" value="PWJ10683.1"/>
    <property type="molecule type" value="Genomic_DNA"/>
</dbReference>
<sequence length="169" mass="18352">MIAHGVLWLGGAPGPVFAIPGDKWAALLGLAVFLFLLGPLPEEIGWRGYGLDALLTAVSPLAAAGVLGLVWDAWHLPLFAIPGYYDAFGGPPVLWLFMWSILMKSIVMTWGYLASDRSLLVMVVFHFMIDATGEAIPMPVEAEAVFQVLLTVTAMVAAFRLWHIGMRQS</sequence>
<proteinExistence type="predicted"/>
<dbReference type="InterPro" id="IPR042150">
    <property type="entry name" value="MmRce1-like"/>
</dbReference>
<keyword evidence="1" id="KW-1133">Transmembrane helix</keyword>
<dbReference type="RefSeq" id="WP_245947695.1">
    <property type="nucleotide sequence ID" value="NZ_QGDJ01000022.1"/>
</dbReference>
<name>A0A2Y9B959_9RHOB</name>
<reference evidence="3 5" key="2">
    <citation type="submission" date="2018-03" db="EMBL/GenBank/DDBJ databases">
        <title>Genomic Encyclopedia of Archaeal and Bacterial Type Strains, Phase II (KMG-II): from individual species to whole genera.</title>
        <authorList>
            <person name="Goeker M."/>
        </authorList>
    </citation>
    <scope>NUCLEOTIDE SEQUENCE [LARGE SCALE GENOMIC DNA]</scope>
    <source>
        <strain evidence="3 5">DSM 25227</strain>
    </source>
</reference>
<dbReference type="GO" id="GO:0080120">
    <property type="term" value="P:CAAX-box protein maturation"/>
    <property type="evidence" value="ECO:0007669"/>
    <property type="project" value="UniProtKB-ARBA"/>
</dbReference>
<evidence type="ECO:0000313" key="3">
    <source>
        <dbReference type="EMBL" id="PWJ10683.1"/>
    </source>
</evidence>
<gene>
    <name evidence="3" type="ORF">BCF38_1227</name>
    <name evidence="4" type="ORF">SAMN05421539_1227</name>
</gene>
<reference evidence="4 6" key="1">
    <citation type="submission" date="2016-10" db="EMBL/GenBank/DDBJ databases">
        <authorList>
            <person name="Cai Z."/>
        </authorList>
    </citation>
    <scope>NUCLEOTIDE SEQUENCE [LARGE SCALE GENOMIC DNA]</scope>
    <source>
        <strain evidence="4 6">DSM 25227</strain>
    </source>
</reference>
<organism evidence="4 6">
    <name type="scientific">Jannaschia seohaensis</name>
    <dbReference type="NCBI Taxonomy" id="475081"/>
    <lineage>
        <taxon>Bacteria</taxon>
        <taxon>Pseudomonadati</taxon>
        <taxon>Pseudomonadota</taxon>
        <taxon>Alphaproteobacteria</taxon>
        <taxon>Rhodobacterales</taxon>
        <taxon>Roseobacteraceae</taxon>
        <taxon>Jannaschia</taxon>
    </lineage>
</organism>
<feature type="transmembrane region" description="Helical" evidence="1">
    <location>
        <begin position="144"/>
        <end position="162"/>
    </location>
</feature>
<evidence type="ECO:0000313" key="5">
    <source>
        <dbReference type="Proteomes" id="UP000245839"/>
    </source>
</evidence>
<protein>
    <submittedName>
        <fullName evidence="3">CAAX prenyl protease-like protein</fullName>
    </submittedName>
    <submittedName>
        <fullName evidence="4">CAAX protease self-immunity</fullName>
    </submittedName>
</protein>
<evidence type="ECO:0000313" key="6">
    <source>
        <dbReference type="Proteomes" id="UP000251571"/>
    </source>
</evidence>
<feature type="transmembrane region" description="Helical" evidence="1">
    <location>
        <begin position="24"/>
        <end position="41"/>
    </location>
</feature>
<dbReference type="GO" id="GO:0004175">
    <property type="term" value="F:endopeptidase activity"/>
    <property type="evidence" value="ECO:0007669"/>
    <property type="project" value="UniProtKB-ARBA"/>
</dbReference>
<dbReference type="Proteomes" id="UP000245839">
    <property type="component" value="Unassembled WGS sequence"/>
</dbReference>
<keyword evidence="4" id="KW-0645">Protease</keyword>
<dbReference type="GO" id="GO:0006508">
    <property type="term" value="P:proteolysis"/>
    <property type="evidence" value="ECO:0007669"/>
    <property type="project" value="UniProtKB-KW"/>
</dbReference>
<dbReference type="PANTHER" id="PTHR35797">
    <property type="entry name" value="PROTEASE-RELATED"/>
    <property type="match status" value="1"/>
</dbReference>
<evidence type="ECO:0000313" key="4">
    <source>
        <dbReference type="EMBL" id="SSA51547.1"/>
    </source>
</evidence>